<dbReference type="InterPro" id="IPR019223">
    <property type="entry name" value="DUF2147"/>
</dbReference>
<gene>
    <name evidence="4" type="ORF">C41B8_04041</name>
</gene>
<reference evidence="4 5" key="1">
    <citation type="submission" date="2013-03" db="EMBL/GenBank/DDBJ databases">
        <title>Salinisphaera hydrothermalis C41B8 Genome Sequencing.</title>
        <authorList>
            <person name="Li C."/>
            <person name="Lai Q."/>
            <person name="Shao Z."/>
        </authorList>
    </citation>
    <scope>NUCLEOTIDE SEQUENCE [LARGE SCALE GENOMIC DNA]</scope>
    <source>
        <strain evidence="4 5">C41B8</strain>
    </source>
</reference>
<feature type="compositionally biased region" description="Basic and acidic residues" evidence="1">
    <location>
        <begin position="60"/>
        <end position="72"/>
    </location>
</feature>
<dbReference type="eggNOG" id="COG4731">
    <property type="taxonomic scope" value="Bacteria"/>
</dbReference>
<dbReference type="Proteomes" id="UP000028302">
    <property type="component" value="Unassembled WGS sequence"/>
</dbReference>
<organism evidence="4 5">
    <name type="scientific">Salinisphaera hydrothermalis (strain C41B8)</name>
    <dbReference type="NCBI Taxonomy" id="1304275"/>
    <lineage>
        <taxon>Bacteria</taxon>
        <taxon>Pseudomonadati</taxon>
        <taxon>Pseudomonadota</taxon>
        <taxon>Gammaproteobacteria</taxon>
        <taxon>Salinisphaerales</taxon>
        <taxon>Salinisphaeraceae</taxon>
        <taxon>Salinisphaera</taxon>
    </lineage>
</organism>
<keyword evidence="5" id="KW-1185">Reference proteome</keyword>
<dbReference type="AlphaFoldDB" id="A0A084IPX3"/>
<dbReference type="Gene3D" id="2.40.128.520">
    <property type="match status" value="1"/>
</dbReference>
<sequence>MRLTLLSAALLLAMAALPAAAANSQSDDIAGVWQTKTGGYVQVYKDGDSYDGRIVGSSDGKPRYDKKNPDADKRGRRLLGVVILHGLKYQDNGEYDGGHIYDPNSGKTYKAKATMKGPDTLDARGYIGISLLGKTQTWHRIDPKAEHVHQDLLHQPVGAAPQSGN</sequence>
<comment type="caution">
    <text evidence="4">The sequence shown here is derived from an EMBL/GenBank/DDBJ whole genome shotgun (WGS) entry which is preliminary data.</text>
</comment>
<dbReference type="Pfam" id="PF09917">
    <property type="entry name" value="DUF2147"/>
    <property type="match status" value="1"/>
</dbReference>
<dbReference type="OrthoDB" id="9814399at2"/>
<evidence type="ECO:0000256" key="2">
    <source>
        <dbReference type="SAM" id="SignalP"/>
    </source>
</evidence>
<evidence type="ECO:0000256" key="1">
    <source>
        <dbReference type="SAM" id="MobiDB-lite"/>
    </source>
</evidence>
<dbReference type="PANTHER" id="PTHR36919:SF2">
    <property type="entry name" value="BLL6627 PROTEIN"/>
    <property type="match status" value="1"/>
</dbReference>
<dbReference type="PATRIC" id="fig|1304275.5.peg.824"/>
<feature type="signal peptide" evidence="2">
    <location>
        <begin position="1"/>
        <end position="21"/>
    </location>
</feature>
<feature type="region of interest" description="Disordered" evidence="1">
    <location>
        <begin position="52"/>
        <end position="72"/>
    </location>
</feature>
<accession>A0A084IPX3</accession>
<protein>
    <submittedName>
        <fullName evidence="4">Signal peptide protein</fullName>
    </submittedName>
</protein>
<dbReference type="STRING" id="1304275.C41B8_04041"/>
<keyword evidence="2" id="KW-0732">Signal</keyword>
<evidence type="ECO:0000259" key="3">
    <source>
        <dbReference type="Pfam" id="PF09917"/>
    </source>
</evidence>
<dbReference type="RefSeq" id="WP_037334366.1">
    <property type="nucleotide sequence ID" value="NZ_APNK01000003.1"/>
</dbReference>
<proteinExistence type="predicted"/>
<feature type="chain" id="PRO_5001776786" evidence="2">
    <location>
        <begin position="22"/>
        <end position="165"/>
    </location>
</feature>
<name>A0A084IPX3_SALHC</name>
<dbReference type="PANTHER" id="PTHR36919">
    <property type="entry name" value="BLR1215 PROTEIN"/>
    <property type="match status" value="1"/>
</dbReference>
<evidence type="ECO:0000313" key="5">
    <source>
        <dbReference type="Proteomes" id="UP000028302"/>
    </source>
</evidence>
<feature type="domain" description="DUF2147" evidence="3">
    <location>
        <begin position="31"/>
        <end position="140"/>
    </location>
</feature>
<evidence type="ECO:0000313" key="4">
    <source>
        <dbReference type="EMBL" id="KEZ78757.1"/>
    </source>
</evidence>
<dbReference type="EMBL" id="APNK01000003">
    <property type="protein sequence ID" value="KEZ78757.1"/>
    <property type="molecule type" value="Genomic_DNA"/>
</dbReference>